<evidence type="ECO:0000256" key="4">
    <source>
        <dbReference type="ARBA" id="ARBA00023029"/>
    </source>
</evidence>
<dbReference type="InterPro" id="IPR035447">
    <property type="entry name" value="DNA_topo_I_N_sf"/>
</dbReference>
<evidence type="ECO:0000256" key="6">
    <source>
        <dbReference type="ARBA" id="ARBA00023235"/>
    </source>
</evidence>
<dbReference type="AlphaFoldDB" id="A0A916Z657"/>
<dbReference type="Pfam" id="PF21338">
    <property type="entry name" value="Top1B_N_bact"/>
    <property type="match status" value="1"/>
</dbReference>
<dbReference type="InterPro" id="IPR049331">
    <property type="entry name" value="Top1B_N_bact"/>
</dbReference>
<comment type="catalytic activity">
    <reaction evidence="1">
        <text>ATP-independent breakage of single-stranded DNA, followed by passage and rejoining.</text>
        <dbReference type="EC" id="5.6.2.1"/>
    </reaction>
</comment>
<evidence type="ECO:0000313" key="10">
    <source>
        <dbReference type="Proteomes" id="UP000612349"/>
    </source>
</evidence>
<gene>
    <name evidence="9" type="ORF">GCM10010990_27060</name>
</gene>
<keyword evidence="10" id="KW-1185">Reference proteome</keyword>
<keyword evidence="4" id="KW-0799">Topoisomerase</keyword>
<evidence type="ECO:0000256" key="2">
    <source>
        <dbReference type="ARBA" id="ARBA00006645"/>
    </source>
</evidence>
<dbReference type="InterPro" id="IPR014711">
    <property type="entry name" value="TopoI_cat_a-hlx-sub_euk"/>
</dbReference>
<dbReference type="GO" id="GO:0003917">
    <property type="term" value="F:DNA topoisomerase type I (single strand cut, ATP-independent) activity"/>
    <property type="evidence" value="ECO:0007669"/>
    <property type="project" value="UniProtKB-EC"/>
</dbReference>
<reference evidence="9" key="1">
    <citation type="journal article" date="2014" name="Int. J. Syst. Evol. Microbiol.">
        <title>Complete genome sequence of Corynebacterium casei LMG S-19264T (=DSM 44701T), isolated from a smear-ripened cheese.</title>
        <authorList>
            <consortium name="US DOE Joint Genome Institute (JGI-PGF)"/>
            <person name="Walter F."/>
            <person name="Albersmeier A."/>
            <person name="Kalinowski J."/>
            <person name="Ruckert C."/>
        </authorList>
    </citation>
    <scope>NUCLEOTIDE SEQUENCE</scope>
    <source>
        <strain evidence="9">CGMCC 1.15360</strain>
    </source>
</reference>
<comment type="similarity">
    <text evidence="2">Belongs to the type IB topoisomerase family.</text>
</comment>
<evidence type="ECO:0000259" key="7">
    <source>
        <dbReference type="Pfam" id="PF01028"/>
    </source>
</evidence>
<feature type="domain" description="DNA topoisomerase IB N-terminal" evidence="8">
    <location>
        <begin position="39"/>
        <end position="87"/>
    </location>
</feature>
<dbReference type="OrthoDB" id="9778962at2"/>
<dbReference type="GO" id="GO:0003677">
    <property type="term" value="F:DNA binding"/>
    <property type="evidence" value="ECO:0007669"/>
    <property type="project" value="UniProtKB-KW"/>
</dbReference>
<dbReference type="Pfam" id="PF01028">
    <property type="entry name" value="Topoisom_I"/>
    <property type="match status" value="1"/>
</dbReference>
<sequence>MASRTQPSQGHAGGNAGLAKLIFVDDDLPGISRRRCGRGWAYYDAKGDRIEDRDEIDRLNAIALPPAYTDGWFCPAPNGHILATGIDARGRKQYRYHPDFRSHQDGEKFDRCLAFGKALPLVRKRVADDLATQGLTRERAVASVVRLLDLGRLRVGNEAYAKRNRSFGATTLRNRHAEVKGKRLVLHFKGKSGQEREVTLTDRSLAQVVEEMHELPGQHLFGYVDDDGNAHKVCSSDVNEYLREAMGDDFSAKDFRTFHGSVLAFGALAGATGRVPIKTLLEEVSTRLGNTPAVTRKAYIHPAVIALVDRQQRWRAALKLPRKTRWQTREERALIALLEESPSAAELLAA</sequence>
<evidence type="ECO:0000256" key="1">
    <source>
        <dbReference type="ARBA" id="ARBA00000213"/>
    </source>
</evidence>
<dbReference type="Gene3D" id="1.10.132.120">
    <property type="match status" value="1"/>
</dbReference>
<protein>
    <recommendedName>
        <fullName evidence="3">DNA topoisomerase</fullName>
        <ecNumber evidence="3">5.6.2.1</ecNumber>
    </recommendedName>
</protein>
<dbReference type="SUPFAM" id="SSF55869">
    <property type="entry name" value="DNA topoisomerase I domain"/>
    <property type="match status" value="1"/>
</dbReference>
<evidence type="ECO:0000256" key="3">
    <source>
        <dbReference type="ARBA" id="ARBA00012891"/>
    </source>
</evidence>
<feature type="domain" description="DNA topoisomerase I catalytic core eukaryotic-type" evidence="7">
    <location>
        <begin position="99"/>
        <end position="271"/>
    </location>
</feature>
<comment type="caution">
    <text evidence="9">The sequence shown here is derived from an EMBL/GenBank/DDBJ whole genome shotgun (WGS) entry which is preliminary data.</text>
</comment>
<dbReference type="PROSITE" id="PS52038">
    <property type="entry name" value="TOPO_IB_2"/>
    <property type="match status" value="1"/>
</dbReference>
<evidence type="ECO:0000259" key="8">
    <source>
        <dbReference type="Pfam" id="PF21338"/>
    </source>
</evidence>
<dbReference type="Gene3D" id="3.30.66.10">
    <property type="entry name" value="DNA topoisomerase I domain"/>
    <property type="match status" value="1"/>
</dbReference>
<keyword evidence="6" id="KW-0413">Isomerase</keyword>
<dbReference type="Gene3D" id="3.90.15.10">
    <property type="entry name" value="Topoisomerase I, Chain A, domain 3"/>
    <property type="match status" value="1"/>
</dbReference>
<dbReference type="InterPro" id="IPR001631">
    <property type="entry name" value="TopoI"/>
</dbReference>
<dbReference type="EMBL" id="BMIP01000006">
    <property type="protein sequence ID" value="GGD76004.1"/>
    <property type="molecule type" value="Genomic_DNA"/>
</dbReference>
<keyword evidence="5" id="KW-0238">DNA-binding</keyword>
<name>A0A916Z657_9SPHN</name>
<dbReference type="InterPro" id="IPR011010">
    <property type="entry name" value="DNA_brk_join_enz"/>
</dbReference>
<proteinExistence type="inferred from homology"/>
<dbReference type="PRINTS" id="PR00416">
    <property type="entry name" value="EUTPISMRASEI"/>
</dbReference>
<dbReference type="GO" id="GO:0006265">
    <property type="term" value="P:DNA topological change"/>
    <property type="evidence" value="ECO:0007669"/>
    <property type="project" value="InterPro"/>
</dbReference>
<evidence type="ECO:0000256" key="5">
    <source>
        <dbReference type="ARBA" id="ARBA00023125"/>
    </source>
</evidence>
<dbReference type="EC" id="5.6.2.1" evidence="3"/>
<dbReference type="InterPro" id="IPR013500">
    <property type="entry name" value="TopoI_cat_euk"/>
</dbReference>
<dbReference type="Proteomes" id="UP000612349">
    <property type="component" value="Unassembled WGS sequence"/>
</dbReference>
<dbReference type="RefSeq" id="WP_066770134.1">
    <property type="nucleotide sequence ID" value="NZ_BMIP01000006.1"/>
</dbReference>
<dbReference type="SUPFAM" id="SSF56349">
    <property type="entry name" value="DNA breaking-rejoining enzymes"/>
    <property type="match status" value="1"/>
</dbReference>
<reference evidence="9" key="2">
    <citation type="submission" date="2020-09" db="EMBL/GenBank/DDBJ databases">
        <authorList>
            <person name="Sun Q."/>
            <person name="Zhou Y."/>
        </authorList>
    </citation>
    <scope>NUCLEOTIDE SEQUENCE</scope>
    <source>
        <strain evidence="9">CGMCC 1.15360</strain>
    </source>
</reference>
<accession>A0A916Z657</accession>
<organism evidence="9 10">
    <name type="scientific">Croceicoccus mobilis</name>
    <dbReference type="NCBI Taxonomy" id="1703339"/>
    <lineage>
        <taxon>Bacteria</taxon>
        <taxon>Pseudomonadati</taxon>
        <taxon>Pseudomonadota</taxon>
        <taxon>Alphaproteobacteria</taxon>
        <taxon>Sphingomonadales</taxon>
        <taxon>Erythrobacteraceae</taxon>
        <taxon>Croceicoccus</taxon>
    </lineage>
</organism>
<evidence type="ECO:0000313" key="9">
    <source>
        <dbReference type="EMBL" id="GGD76004.1"/>
    </source>
</evidence>